<keyword evidence="6 7" id="KW-0320">Glycogen biosynthesis</keyword>
<evidence type="ECO:0000256" key="3">
    <source>
        <dbReference type="ARBA" id="ARBA00010281"/>
    </source>
</evidence>
<feature type="domain" description="Starch synthase catalytic" evidence="9">
    <location>
        <begin position="2"/>
        <end position="236"/>
    </location>
</feature>
<evidence type="ECO:0000256" key="4">
    <source>
        <dbReference type="ARBA" id="ARBA00022676"/>
    </source>
</evidence>
<dbReference type="EMBL" id="MEUV01000044">
    <property type="protein sequence ID" value="OGC45308.1"/>
    <property type="molecule type" value="Genomic_DNA"/>
</dbReference>
<dbReference type="AlphaFoldDB" id="A0A1F4UK03"/>
<dbReference type="EC" id="2.4.1.21" evidence="7"/>
<comment type="function">
    <text evidence="2 7">Synthesizes alpha-1,4-glucan chains using ADP-glucose.</text>
</comment>
<dbReference type="Pfam" id="PF00534">
    <property type="entry name" value="Glycos_transf_1"/>
    <property type="match status" value="1"/>
</dbReference>
<dbReference type="UniPathway" id="UPA00164"/>
<comment type="caution">
    <text evidence="10">The sequence shown here is derived from an EMBL/GenBank/DDBJ whole genome shotgun (WGS) entry which is preliminary data.</text>
</comment>
<dbReference type="GO" id="GO:0005978">
    <property type="term" value="P:glycogen biosynthetic process"/>
    <property type="evidence" value="ECO:0007669"/>
    <property type="project" value="UniProtKB-UniRule"/>
</dbReference>
<protein>
    <recommendedName>
        <fullName evidence="7">Glycogen synthase</fullName>
        <ecNumber evidence="7">2.4.1.21</ecNumber>
    </recommendedName>
    <alternativeName>
        <fullName evidence="7">Starch [bacterial glycogen] synthase</fullName>
    </alternativeName>
</protein>
<dbReference type="GO" id="GO:0004373">
    <property type="term" value="F:alpha-1,4-glucan glucosyltransferase (UDP-glucose donor) activity"/>
    <property type="evidence" value="ECO:0007669"/>
    <property type="project" value="InterPro"/>
</dbReference>
<dbReference type="NCBIfam" id="TIGR02095">
    <property type="entry name" value="glgA"/>
    <property type="match status" value="1"/>
</dbReference>
<dbReference type="InterPro" id="IPR013534">
    <property type="entry name" value="Starch_synth_cat_dom"/>
</dbReference>
<evidence type="ECO:0000259" key="8">
    <source>
        <dbReference type="Pfam" id="PF00534"/>
    </source>
</evidence>
<dbReference type="InterPro" id="IPR001296">
    <property type="entry name" value="Glyco_trans_1"/>
</dbReference>
<comment type="pathway">
    <text evidence="7">Glycan biosynthesis; glycogen biosynthesis.</text>
</comment>
<dbReference type="CDD" id="cd03791">
    <property type="entry name" value="GT5_Glycogen_synthase_DULL1-like"/>
    <property type="match status" value="1"/>
</dbReference>
<dbReference type="HAMAP" id="MF_00484">
    <property type="entry name" value="Glycogen_synth"/>
    <property type="match status" value="1"/>
</dbReference>
<feature type="binding site" evidence="7">
    <location>
        <position position="15"/>
    </location>
    <ligand>
        <name>ADP-alpha-D-glucose</name>
        <dbReference type="ChEBI" id="CHEBI:57498"/>
    </ligand>
</feature>
<organism evidence="10 11">
    <name type="scientific">candidate division WWE3 bacterium RBG_19FT_COMBO_34_6</name>
    <dbReference type="NCBI Taxonomy" id="1802612"/>
    <lineage>
        <taxon>Bacteria</taxon>
        <taxon>Katanobacteria</taxon>
    </lineage>
</organism>
<evidence type="ECO:0000259" key="9">
    <source>
        <dbReference type="Pfam" id="PF08323"/>
    </source>
</evidence>
<dbReference type="Gene3D" id="3.40.50.2000">
    <property type="entry name" value="Glycogen Phosphorylase B"/>
    <property type="match status" value="2"/>
</dbReference>
<keyword evidence="5 7" id="KW-0808">Transferase</keyword>
<evidence type="ECO:0000256" key="1">
    <source>
        <dbReference type="ARBA" id="ARBA00001478"/>
    </source>
</evidence>
<gene>
    <name evidence="7" type="primary">glgA</name>
    <name evidence="10" type="ORF">A2V49_02075</name>
</gene>
<evidence type="ECO:0000313" key="11">
    <source>
        <dbReference type="Proteomes" id="UP000178615"/>
    </source>
</evidence>
<evidence type="ECO:0000313" key="10">
    <source>
        <dbReference type="EMBL" id="OGC45308.1"/>
    </source>
</evidence>
<keyword evidence="4 7" id="KW-0328">Glycosyltransferase</keyword>
<evidence type="ECO:0000256" key="5">
    <source>
        <dbReference type="ARBA" id="ARBA00022679"/>
    </source>
</evidence>
<dbReference type="PANTHER" id="PTHR45825:SF11">
    <property type="entry name" value="ALPHA AMYLASE DOMAIN-CONTAINING PROTEIN"/>
    <property type="match status" value="1"/>
</dbReference>
<feature type="domain" description="Glycosyl transferase family 1" evidence="8">
    <location>
        <begin position="285"/>
        <end position="429"/>
    </location>
</feature>
<evidence type="ECO:0000256" key="6">
    <source>
        <dbReference type="ARBA" id="ARBA00023056"/>
    </source>
</evidence>
<dbReference type="Proteomes" id="UP000178615">
    <property type="component" value="Unassembled WGS sequence"/>
</dbReference>
<accession>A0A1F4UK03</accession>
<name>A0A1F4UK03_UNCKA</name>
<dbReference type="InterPro" id="IPR011835">
    <property type="entry name" value="GS/SS"/>
</dbReference>
<evidence type="ECO:0000256" key="2">
    <source>
        <dbReference type="ARBA" id="ARBA00002764"/>
    </source>
</evidence>
<proteinExistence type="inferred from homology"/>
<sequence length="468" mass="52809">MKVLLAASEVAPIIKLGGLGDVLGSLPKALEKIGVDADVIVPYYPSAKIEKIEIYKTIELLVPFNGEVNQVDVYKAKLPGSNVDVLMLRSLKYFGIGGASAFLNNPSETEMYAFFAKAVVEYIKASFNTYDIIHCHDWHTGLLTHLLKEELGMERPATLFTIHNLFYQGKSNPVLVKEVGIAPGDHQLIDYDISDGDLNLLYQGITSSDFVSTVSESYAKEIRTEEFGGGFADTLEVRKDRLFGIINGIDYSFFPRDFDENNWKVKKQEYKKNLLNKLKIKSFDVPLFSFVSRLDPGQKGLDIMYISLDHMMQKGGNFVLLGTGDKLWEQKFLDLQNEDKYKDKISINVAFSTQLANEIYAASDFFLVPSRYEPCGLTQMIAMHYGALPIVRAVGGLKDSVKDRQNGILFDKYSSLELNKALDSAFRIYNDKDVLDKMVINALKEDFSWDKSAEKYLDLYNKILEVLE</sequence>
<dbReference type="GO" id="GO:0009011">
    <property type="term" value="F:alpha-1,4-glucan glucosyltransferase (ADP-glucose donor) activity"/>
    <property type="evidence" value="ECO:0007669"/>
    <property type="project" value="UniProtKB-UniRule"/>
</dbReference>
<reference evidence="10 11" key="1">
    <citation type="journal article" date="2016" name="Nat. Commun.">
        <title>Thousands of microbial genomes shed light on interconnected biogeochemical processes in an aquifer system.</title>
        <authorList>
            <person name="Anantharaman K."/>
            <person name="Brown C.T."/>
            <person name="Hug L.A."/>
            <person name="Sharon I."/>
            <person name="Castelle C.J."/>
            <person name="Probst A.J."/>
            <person name="Thomas B.C."/>
            <person name="Singh A."/>
            <person name="Wilkins M.J."/>
            <person name="Karaoz U."/>
            <person name="Brodie E.L."/>
            <person name="Williams K.H."/>
            <person name="Hubbard S.S."/>
            <person name="Banfield J.F."/>
        </authorList>
    </citation>
    <scope>NUCLEOTIDE SEQUENCE [LARGE SCALE GENOMIC DNA]</scope>
</reference>
<dbReference type="SUPFAM" id="SSF53756">
    <property type="entry name" value="UDP-Glycosyltransferase/glycogen phosphorylase"/>
    <property type="match status" value="1"/>
</dbReference>
<evidence type="ECO:0000256" key="7">
    <source>
        <dbReference type="HAMAP-Rule" id="MF_00484"/>
    </source>
</evidence>
<comment type="similarity">
    <text evidence="3 7">Belongs to the glycosyltransferase 1 family. Bacterial/plant glycogen synthase subfamily.</text>
</comment>
<dbReference type="PANTHER" id="PTHR45825">
    <property type="entry name" value="GRANULE-BOUND STARCH SYNTHASE 1, CHLOROPLASTIC/AMYLOPLASTIC"/>
    <property type="match status" value="1"/>
</dbReference>
<dbReference type="Pfam" id="PF08323">
    <property type="entry name" value="Glyco_transf_5"/>
    <property type="match status" value="1"/>
</dbReference>
<comment type="catalytic activity">
    <reaction evidence="1 7">
        <text>[(1-&gt;4)-alpha-D-glucosyl](n) + ADP-alpha-D-glucose = [(1-&gt;4)-alpha-D-glucosyl](n+1) + ADP + H(+)</text>
        <dbReference type="Rhea" id="RHEA:18189"/>
        <dbReference type="Rhea" id="RHEA-COMP:9584"/>
        <dbReference type="Rhea" id="RHEA-COMP:9587"/>
        <dbReference type="ChEBI" id="CHEBI:15378"/>
        <dbReference type="ChEBI" id="CHEBI:15444"/>
        <dbReference type="ChEBI" id="CHEBI:57498"/>
        <dbReference type="ChEBI" id="CHEBI:456216"/>
        <dbReference type="EC" id="2.4.1.21"/>
    </reaction>
</comment>